<protein>
    <recommendedName>
        <fullName evidence="2">arylamine N-acetyltransferase</fullName>
        <ecNumber evidence="2">2.3.1.5</ecNumber>
    </recommendedName>
</protein>
<dbReference type="Gene3D" id="3.30.2140.20">
    <property type="match status" value="1"/>
</dbReference>
<dbReference type="OrthoDB" id="6358066at2759"/>
<dbReference type="InterPro" id="IPR038765">
    <property type="entry name" value="Papain-like_cys_pep_sf"/>
</dbReference>
<evidence type="ECO:0000313" key="4">
    <source>
        <dbReference type="Proteomes" id="UP000192578"/>
    </source>
</evidence>
<dbReference type="GO" id="GO:0004060">
    <property type="term" value="F:arylamine N-acetyltransferase activity"/>
    <property type="evidence" value="ECO:0007669"/>
    <property type="project" value="UniProtKB-EC"/>
</dbReference>
<comment type="caution">
    <text evidence="3">The sequence shown here is derived from an EMBL/GenBank/DDBJ whole genome shotgun (WGS) entry which is preliminary data.</text>
</comment>
<organism evidence="3 4">
    <name type="scientific">Hypsibius exemplaris</name>
    <name type="common">Freshwater tardigrade</name>
    <dbReference type="NCBI Taxonomy" id="2072580"/>
    <lineage>
        <taxon>Eukaryota</taxon>
        <taxon>Metazoa</taxon>
        <taxon>Ecdysozoa</taxon>
        <taxon>Tardigrada</taxon>
        <taxon>Eutardigrada</taxon>
        <taxon>Parachela</taxon>
        <taxon>Hypsibioidea</taxon>
        <taxon>Hypsibiidae</taxon>
        <taxon>Hypsibius</taxon>
    </lineage>
</organism>
<dbReference type="Pfam" id="PF00797">
    <property type="entry name" value="Acetyltransf_2"/>
    <property type="match status" value="1"/>
</dbReference>
<evidence type="ECO:0000256" key="1">
    <source>
        <dbReference type="ARBA" id="ARBA00006547"/>
    </source>
</evidence>
<dbReference type="InterPro" id="IPR001447">
    <property type="entry name" value="Arylamine_N-AcTrfase"/>
</dbReference>
<proteinExistence type="inferred from homology"/>
<keyword evidence="4" id="KW-1185">Reference proteome</keyword>
<accession>A0A9X6NGG8</accession>
<evidence type="ECO:0000313" key="3">
    <source>
        <dbReference type="EMBL" id="OWA53820.1"/>
    </source>
</evidence>
<dbReference type="EC" id="2.3.1.5" evidence="2"/>
<comment type="similarity">
    <text evidence="1">Belongs to the arylamine N-acetyltransferase family.</text>
</comment>
<dbReference type="EMBL" id="MTYJ01000348">
    <property type="protein sequence ID" value="OWA53820.1"/>
    <property type="molecule type" value="Genomic_DNA"/>
</dbReference>
<reference evidence="4" key="1">
    <citation type="submission" date="2017-01" db="EMBL/GenBank/DDBJ databases">
        <title>Comparative genomics of anhydrobiosis in the tardigrade Hypsibius dujardini.</title>
        <authorList>
            <person name="Yoshida Y."/>
            <person name="Koutsovoulos G."/>
            <person name="Laetsch D."/>
            <person name="Stevens L."/>
            <person name="Kumar S."/>
            <person name="Horikawa D."/>
            <person name="Ishino K."/>
            <person name="Komine S."/>
            <person name="Tomita M."/>
            <person name="Blaxter M."/>
            <person name="Arakawa K."/>
        </authorList>
    </citation>
    <scope>NUCLEOTIDE SEQUENCE [LARGE SCALE GENOMIC DNA]</scope>
    <source>
        <strain evidence="4">Z151</strain>
    </source>
</reference>
<dbReference type="AlphaFoldDB" id="A0A9X6NGG8"/>
<dbReference type="InterPro" id="IPR053710">
    <property type="entry name" value="Arylamine_NAT_domain_sf"/>
</dbReference>
<dbReference type="SUPFAM" id="SSF54001">
    <property type="entry name" value="Cysteine proteinases"/>
    <property type="match status" value="1"/>
</dbReference>
<gene>
    <name evidence="3" type="ORF">BV898_18242</name>
</gene>
<evidence type="ECO:0000256" key="2">
    <source>
        <dbReference type="ARBA" id="ARBA00012701"/>
    </source>
</evidence>
<dbReference type="PANTHER" id="PTHR11786">
    <property type="entry name" value="N-HYDROXYARYLAMINE O-ACETYLTRANSFERASE"/>
    <property type="match status" value="1"/>
</dbReference>
<dbReference type="Proteomes" id="UP000192578">
    <property type="component" value="Unassembled WGS sequence"/>
</dbReference>
<name>A0A9X6NGG8_HYPEX</name>
<dbReference type="PANTHER" id="PTHR11786:SF0">
    <property type="entry name" value="ARYLAMINE N-ACETYLTRANSFERASE 4-RELATED"/>
    <property type="match status" value="1"/>
</dbReference>
<sequence>MSAYDNLTRAEAVQYFSQQLKLQLTEEELALPSLSTLQKICRAYNAEVPFSSVRFLLTPVEERVVSSLDLIKEIGMTKSGGGCYELNVFLRWLLVAVGYDVKFLLGQINGAVYNHSLLLIRLPDGKRYLVDAGALPMLNENIMCLDFEGEVSPVYQQSLWHLRLERRQVNGEPGYVVKYHVNPNTEMHWKVEIDETNYAQFIEFNLVERTIEELSAVRRACFKDAKLSPIMDRIFVYRFPRGRFTLSAGTMYVYEDENRNRVMVPTKTREEAVEQLRAHFGDFLSEETANRAIDKYIENVGADKAFVAYIPKPVDE</sequence>